<protein>
    <submittedName>
        <fullName evidence="1">Uncharacterized protein</fullName>
    </submittedName>
</protein>
<dbReference type="AlphaFoldDB" id="A0AAV4DFT2"/>
<organism evidence="1 2">
    <name type="scientific">Plakobranchus ocellatus</name>
    <dbReference type="NCBI Taxonomy" id="259542"/>
    <lineage>
        <taxon>Eukaryota</taxon>
        <taxon>Metazoa</taxon>
        <taxon>Spiralia</taxon>
        <taxon>Lophotrochozoa</taxon>
        <taxon>Mollusca</taxon>
        <taxon>Gastropoda</taxon>
        <taxon>Heterobranchia</taxon>
        <taxon>Euthyneura</taxon>
        <taxon>Panpulmonata</taxon>
        <taxon>Sacoglossa</taxon>
        <taxon>Placobranchoidea</taxon>
        <taxon>Plakobranchidae</taxon>
        <taxon>Plakobranchus</taxon>
    </lineage>
</organism>
<gene>
    <name evidence="1" type="ORF">PoB_006958700</name>
</gene>
<proteinExistence type="predicted"/>
<sequence>MARQSQVDCTGWWRDGEAEPAELEAVKKKKNDQGFHECEVFMASADAGESARTWETCTKNPGHDNFIPAAQFSKSLLPKIYQSVVVMACITNVAKCTARVRIDYTSWDRPDDYAFAVARGTTSDQGKINALSENVMARESQVGGKFMCRQTACHVVFIQRRQKLLRLIFSSMMKRLVRMVE</sequence>
<dbReference type="Proteomes" id="UP000735302">
    <property type="component" value="Unassembled WGS sequence"/>
</dbReference>
<accession>A0AAV4DFT2</accession>
<keyword evidence="2" id="KW-1185">Reference proteome</keyword>
<evidence type="ECO:0000313" key="1">
    <source>
        <dbReference type="EMBL" id="GFO43082.1"/>
    </source>
</evidence>
<name>A0AAV4DFT2_9GAST</name>
<evidence type="ECO:0000313" key="2">
    <source>
        <dbReference type="Proteomes" id="UP000735302"/>
    </source>
</evidence>
<reference evidence="1 2" key="1">
    <citation type="journal article" date="2021" name="Elife">
        <title>Chloroplast acquisition without the gene transfer in kleptoplastic sea slugs, Plakobranchus ocellatus.</title>
        <authorList>
            <person name="Maeda T."/>
            <person name="Takahashi S."/>
            <person name="Yoshida T."/>
            <person name="Shimamura S."/>
            <person name="Takaki Y."/>
            <person name="Nagai Y."/>
            <person name="Toyoda A."/>
            <person name="Suzuki Y."/>
            <person name="Arimoto A."/>
            <person name="Ishii H."/>
            <person name="Satoh N."/>
            <person name="Nishiyama T."/>
            <person name="Hasebe M."/>
            <person name="Maruyama T."/>
            <person name="Minagawa J."/>
            <person name="Obokata J."/>
            <person name="Shigenobu S."/>
        </authorList>
    </citation>
    <scope>NUCLEOTIDE SEQUENCE [LARGE SCALE GENOMIC DNA]</scope>
</reference>
<dbReference type="EMBL" id="BLXT01007856">
    <property type="protein sequence ID" value="GFO43082.1"/>
    <property type="molecule type" value="Genomic_DNA"/>
</dbReference>
<comment type="caution">
    <text evidence="1">The sequence shown here is derived from an EMBL/GenBank/DDBJ whole genome shotgun (WGS) entry which is preliminary data.</text>
</comment>